<dbReference type="AlphaFoldDB" id="A0A967B148"/>
<accession>A0A967B148</accession>
<feature type="domain" description="Glycosyl hydrolase family 13 catalytic" evidence="3">
    <location>
        <begin position="134"/>
        <end position="523"/>
    </location>
</feature>
<dbReference type="GO" id="GO:0005975">
    <property type="term" value="P:carbohydrate metabolic process"/>
    <property type="evidence" value="ECO:0007669"/>
    <property type="project" value="InterPro"/>
</dbReference>
<dbReference type="InterPro" id="IPR004185">
    <property type="entry name" value="Glyco_hydro_13_lg-like_dom"/>
</dbReference>
<comment type="caution">
    <text evidence="4">The sequence shown here is derived from an EMBL/GenBank/DDBJ whole genome shotgun (WGS) entry which is preliminary data.</text>
</comment>
<dbReference type="InterPro" id="IPR014756">
    <property type="entry name" value="Ig_E-set"/>
</dbReference>
<dbReference type="SMART" id="SM00642">
    <property type="entry name" value="Aamy"/>
    <property type="match status" value="1"/>
</dbReference>
<dbReference type="CDD" id="cd02857">
    <property type="entry name" value="E_set_CDase_PDE_N"/>
    <property type="match status" value="1"/>
</dbReference>
<proteinExistence type="predicted"/>
<dbReference type="PANTHER" id="PTHR10357">
    <property type="entry name" value="ALPHA-AMYLASE FAMILY MEMBER"/>
    <property type="match status" value="1"/>
</dbReference>
<dbReference type="EMBL" id="JAAOIV010000004">
    <property type="protein sequence ID" value="NHN55543.1"/>
    <property type="molecule type" value="Genomic_DNA"/>
</dbReference>
<dbReference type="InterPro" id="IPR017853">
    <property type="entry name" value="GH"/>
</dbReference>
<dbReference type="SUPFAM" id="SSF51445">
    <property type="entry name" value="(Trans)glycosidases"/>
    <property type="match status" value="1"/>
</dbReference>
<keyword evidence="5" id="KW-1185">Reference proteome</keyword>
<dbReference type="PANTHER" id="PTHR10357:SF210">
    <property type="entry name" value="MALTODEXTRIN GLUCOSIDASE"/>
    <property type="match status" value="1"/>
</dbReference>
<evidence type="ECO:0000256" key="1">
    <source>
        <dbReference type="ARBA" id="ARBA00022801"/>
    </source>
</evidence>
<dbReference type="RefSeq" id="WP_166195268.1">
    <property type="nucleotide sequence ID" value="NZ_JAAOIV010000004.1"/>
</dbReference>
<protein>
    <submittedName>
        <fullName evidence="4">Glycoside hydrolase family 13 protein</fullName>
    </submittedName>
</protein>
<reference evidence="4" key="1">
    <citation type="submission" date="2020-03" db="EMBL/GenBank/DDBJ databases">
        <title>Draft sequencing of Calidifontibacter sp. DB0510.</title>
        <authorList>
            <person name="Kim D.-U."/>
        </authorList>
    </citation>
    <scope>NUCLEOTIDE SEQUENCE</scope>
    <source>
        <strain evidence="4">DB0510</strain>
    </source>
</reference>
<dbReference type="InterPro" id="IPR006047">
    <property type="entry name" value="GH13_cat_dom"/>
</dbReference>
<dbReference type="CDD" id="cd11338">
    <property type="entry name" value="AmyAc_CMD"/>
    <property type="match status" value="1"/>
</dbReference>
<organism evidence="4 5">
    <name type="scientific">Metallococcus carri</name>
    <dbReference type="NCBI Taxonomy" id="1656884"/>
    <lineage>
        <taxon>Bacteria</taxon>
        <taxon>Bacillati</taxon>
        <taxon>Actinomycetota</taxon>
        <taxon>Actinomycetes</taxon>
        <taxon>Micrococcales</taxon>
        <taxon>Dermacoccaceae</taxon>
        <taxon>Metallococcus</taxon>
    </lineage>
</organism>
<gene>
    <name evidence="4" type="ORF">G9U51_07080</name>
</gene>
<dbReference type="SUPFAM" id="SSF81296">
    <property type="entry name" value="E set domains"/>
    <property type="match status" value="1"/>
</dbReference>
<dbReference type="Proteomes" id="UP000744769">
    <property type="component" value="Unassembled WGS sequence"/>
</dbReference>
<name>A0A967B148_9MICO</name>
<dbReference type="GO" id="GO:0004553">
    <property type="term" value="F:hydrolase activity, hydrolyzing O-glycosyl compounds"/>
    <property type="evidence" value="ECO:0007669"/>
    <property type="project" value="InterPro"/>
</dbReference>
<dbReference type="Gene3D" id="3.20.20.80">
    <property type="entry name" value="Glycosidases"/>
    <property type="match status" value="1"/>
</dbReference>
<dbReference type="Pfam" id="PF00128">
    <property type="entry name" value="Alpha-amylase"/>
    <property type="match status" value="1"/>
</dbReference>
<evidence type="ECO:0000256" key="2">
    <source>
        <dbReference type="ARBA" id="ARBA00023295"/>
    </source>
</evidence>
<evidence type="ECO:0000259" key="3">
    <source>
        <dbReference type="SMART" id="SM00642"/>
    </source>
</evidence>
<evidence type="ECO:0000313" key="4">
    <source>
        <dbReference type="EMBL" id="NHN55543.1"/>
    </source>
</evidence>
<keyword evidence="1 4" id="KW-0378">Hydrolase</keyword>
<sequence>MPLPDLLARPHHDGSALYVSNAAPALGETVTVRVRVPDVFAIDELHVRQVIDGEPRFADAAVTHRGDGETWWSAQVACHNPVTNYRFIIRGEHTGYLWLNGTGLHERDVPDAADFRLVTYAAPPAWAADAVVYQVFPDRFARSAAADDRPVPDWAVPARWDDPVDTTTPDATGAQLFGGDLDGVREHLDHLVRLGVNVLYLTPFFPARSNHRYDASSFTRVDPVLGGDDAMVRLVREAHERGIRVMGDLTTNHTGAGHEWFAAAQADPAAPQRDYYYFADDGSYAAWLGVPSLPKLDHRSAGLQRELFDGPDSVTQRWLTGPDSLDGWRVDVANMTGRFGAIDVNHAVARHMRAAMLAADPDALLVGEHCHDHASDAQGDGWHGVMNYSGFTRPVWTWLRDKGFAPNFLGSPLMVPRLGGGLVADTMTEFGALVPWRSRTHSFNLVGSHDTTRIRTLVGDDPAGVIVAAALLFTMPGIPMFTYGDEIGMPGTFGEDGRRPMPWDESRWDHTLLAAYLELIAARHQHGALREGGLRWVHADDDALVFLRESADESVLVHVARQAHEPIRIDSALLPGIDGGTLVGGDSITASTDVIDVRADGPTYGLWSWKAVGHGEAR</sequence>
<evidence type="ECO:0000313" key="5">
    <source>
        <dbReference type="Proteomes" id="UP000744769"/>
    </source>
</evidence>
<keyword evidence="2" id="KW-0326">Glycosidase</keyword>